<dbReference type="SFLD" id="SFLDG01135">
    <property type="entry name" value="C1.5.6:_HAD__Beta-PGM__Phospha"/>
    <property type="match status" value="1"/>
</dbReference>
<dbReference type="SUPFAM" id="SSF56784">
    <property type="entry name" value="HAD-like"/>
    <property type="match status" value="1"/>
</dbReference>
<gene>
    <name evidence="1" type="ORF">EV686_104204</name>
</gene>
<dbReference type="SFLD" id="SFLDS00003">
    <property type="entry name" value="Haloacid_Dehalogenase"/>
    <property type="match status" value="1"/>
</dbReference>
<dbReference type="GO" id="GO:0006281">
    <property type="term" value="P:DNA repair"/>
    <property type="evidence" value="ECO:0007669"/>
    <property type="project" value="TreeGrafter"/>
</dbReference>
<dbReference type="Pfam" id="PF13419">
    <property type="entry name" value="HAD_2"/>
    <property type="match status" value="1"/>
</dbReference>
<dbReference type="NCBIfam" id="TIGR01549">
    <property type="entry name" value="HAD-SF-IA-v1"/>
    <property type="match status" value="1"/>
</dbReference>
<sequence length="219" mass="24250">MKRYSAVVFDWDGTVMDSTHSIVVSIQDACADIGLPVPPVEQARWVIGLSLESALYRAVPDLTAAQLPLFVERFRTHYLQKDGELHLFDGITDVFSEIRLRRADLAVATGKSRKGLDRALDRLQLRDCFRVTRCADETASKPDPAMLLEIMDALSLPPERVLMIGDTTHDIEMASRAGVDSVAVTYGAHDRATLLSASPTAMVSDVAQLRSWLLPRLEE</sequence>
<accession>A0A4R3V2T4</accession>
<keyword evidence="2" id="KW-1185">Reference proteome</keyword>
<dbReference type="GO" id="GO:0005829">
    <property type="term" value="C:cytosol"/>
    <property type="evidence" value="ECO:0007669"/>
    <property type="project" value="TreeGrafter"/>
</dbReference>
<name>A0A4R3V2T4_9BURK</name>
<comment type="caution">
    <text evidence="1">The sequence shown here is derived from an EMBL/GenBank/DDBJ whole genome shotgun (WGS) entry which is preliminary data.</text>
</comment>
<evidence type="ECO:0000313" key="1">
    <source>
        <dbReference type="EMBL" id="TCU99105.1"/>
    </source>
</evidence>
<dbReference type="RefSeq" id="WP_132476600.1">
    <property type="nucleotide sequence ID" value="NZ_JBEBWM010000004.1"/>
</dbReference>
<dbReference type="InterPro" id="IPR023214">
    <property type="entry name" value="HAD_sf"/>
</dbReference>
<reference evidence="1 2" key="1">
    <citation type="submission" date="2019-03" db="EMBL/GenBank/DDBJ databases">
        <title>Genomic Encyclopedia of Type Strains, Phase IV (KMG-IV): sequencing the most valuable type-strain genomes for metagenomic binning, comparative biology and taxonomic classification.</title>
        <authorList>
            <person name="Goeker M."/>
        </authorList>
    </citation>
    <scope>NUCLEOTIDE SEQUENCE [LARGE SCALE GENOMIC DNA]</scope>
    <source>
        <strain evidence="1 2">DSM 100048</strain>
    </source>
</reference>
<organism evidence="1 2">
    <name type="scientific">Paracandidimonas soli</name>
    <dbReference type="NCBI Taxonomy" id="1917182"/>
    <lineage>
        <taxon>Bacteria</taxon>
        <taxon>Pseudomonadati</taxon>
        <taxon>Pseudomonadota</taxon>
        <taxon>Betaproteobacteria</taxon>
        <taxon>Burkholderiales</taxon>
        <taxon>Alcaligenaceae</taxon>
        <taxon>Paracandidimonas</taxon>
    </lineage>
</organism>
<dbReference type="InterPro" id="IPR041492">
    <property type="entry name" value="HAD_2"/>
</dbReference>
<dbReference type="SFLD" id="SFLDG01129">
    <property type="entry name" value="C1.5:_HAD__Beta-PGM__Phosphata"/>
    <property type="match status" value="1"/>
</dbReference>
<dbReference type="OrthoDB" id="9782449at2"/>
<dbReference type="PANTHER" id="PTHR43434">
    <property type="entry name" value="PHOSPHOGLYCOLATE PHOSPHATASE"/>
    <property type="match status" value="1"/>
</dbReference>
<dbReference type="EMBL" id="SMBX01000004">
    <property type="protein sequence ID" value="TCU99105.1"/>
    <property type="molecule type" value="Genomic_DNA"/>
</dbReference>
<dbReference type="PANTHER" id="PTHR43434:SF24">
    <property type="entry name" value="HYDROLASE-RELATED"/>
    <property type="match status" value="1"/>
</dbReference>
<dbReference type="InterPro" id="IPR036412">
    <property type="entry name" value="HAD-like_sf"/>
</dbReference>
<dbReference type="Proteomes" id="UP000294692">
    <property type="component" value="Unassembled WGS sequence"/>
</dbReference>
<dbReference type="InterPro" id="IPR006439">
    <property type="entry name" value="HAD-SF_hydro_IA"/>
</dbReference>
<dbReference type="Gene3D" id="3.40.50.1000">
    <property type="entry name" value="HAD superfamily/HAD-like"/>
    <property type="match status" value="1"/>
</dbReference>
<protein>
    <submittedName>
        <fullName evidence="1">Phosphoglycolate phosphatase</fullName>
    </submittedName>
</protein>
<dbReference type="GO" id="GO:0008967">
    <property type="term" value="F:phosphoglycolate phosphatase activity"/>
    <property type="evidence" value="ECO:0007669"/>
    <property type="project" value="TreeGrafter"/>
</dbReference>
<dbReference type="NCBIfam" id="TIGR01509">
    <property type="entry name" value="HAD-SF-IA-v3"/>
    <property type="match status" value="1"/>
</dbReference>
<evidence type="ECO:0000313" key="2">
    <source>
        <dbReference type="Proteomes" id="UP000294692"/>
    </source>
</evidence>
<dbReference type="AlphaFoldDB" id="A0A4R3V2T4"/>
<dbReference type="InterPro" id="IPR050155">
    <property type="entry name" value="HAD-like_hydrolase_sf"/>
</dbReference>
<proteinExistence type="predicted"/>
<dbReference type="Gene3D" id="1.10.150.240">
    <property type="entry name" value="Putative phosphatase, domain 2"/>
    <property type="match status" value="1"/>
</dbReference>
<dbReference type="InterPro" id="IPR023198">
    <property type="entry name" value="PGP-like_dom2"/>
</dbReference>